<dbReference type="RefSeq" id="WP_125556179.1">
    <property type="nucleotide sequence ID" value="NZ_RBVX01000010.1"/>
</dbReference>
<dbReference type="InterPro" id="IPR037923">
    <property type="entry name" value="HTH-like"/>
</dbReference>
<dbReference type="InterPro" id="IPR018060">
    <property type="entry name" value="HTH_AraC"/>
</dbReference>
<sequence>MHSDINQDPKLFNELHQTYFRIHRIDQNVRPPKWQIDKTDRPYTVFWYVAGGEKTVKINDVPYHVTEGSLVVFPSQVPFEIIKSEETTLDHFEIALENRLGPFNLMSLYKFPIVTKLSNVPERERLINLWQQLLQEWTPEKRNPFTPENGELQFDLNQTIRLLTFNALTLNWLVTVLTLLQPHAEELVPTVDSRFQQLFYFINDHLADKLTLKTLADEIYLSESHLSLLFRQQLKIAPMEFVRTMRMQKAREMLLTTSVPLKQIAEKIGFDDQSQLSRAFRQTVGVSPAEYRRKGDYI</sequence>
<dbReference type="SUPFAM" id="SSF51215">
    <property type="entry name" value="Regulatory protein AraC"/>
    <property type="match status" value="1"/>
</dbReference>
<dbReference type="InterPro" id="IPR009057">
    <property type="entry name" value="Homeodomain-like_sf"/>
</dbReference>
<dbReference type="OrthoDB" id="9807321at2"/>
<proteinExistence type="predicted"/>
<dbReference type="AlphaFoldDB" id="A0A428N3T4"/>
<evidence type="ECO:0000256" key="2">
    <source>
        <dbReference type="ARBA" id="ARBA00023125"/>
    </source>
</evidence>
<evidence type="ECO:0000313" key="6">
    <source>
        <dbReference type="Proteomes" id="UP000275076"/>
    </source>
</evidence>
<keyword evidence="2" id="KW-0238">DNA-binding</keyword>
<evidence type="ECO:0000313" key="5">
    <source>
        <dbReference type="EMBL" id="RSL33115.1"/>
    </source>
</evidence>
<keyword evidence="3" id="KW-0804">Transcription</keyword>
<comment type="caution">
    <text evidence="5">The sequence shown here is derived from an EMBL/GenBank/DDBJ whole genome shotgun (WGS) entry which is preliminary data.</text>
</comment>
<dbReference type="InterPro" id="IPR020449">
    <property type="entry name" value="Tscrpt_reg_AraC-type_HTH"/>
</dbReference>
<dbReference type="InterPro" id="IPR003313">
    <property type="entry name" value="AraC-bd"/>
</dbReference>
<protein>
    <submittedName>
        <fullName evidence="5">AraC family transcriptional regulator</fullName>
    </submittedName>
</protein>
<dbReference type="EMBL" id="RBVX01000010">
    <property type="protein sequence ID" value="RSL33115.1"/>
    <property type="molecule type" value="Genomic_DNA"/>
</dbReference>
<dbReference type="GO" id="GO:0003700">
    <property type="term" value="F:DNA-binding transcription factor activity"/>
    <property type="evidence" value="ECO:0007669"/>
    <property type="project" value="InterPro"/>
</dbReference>
<accession>A0A428N3T4</accession>
<evidence type="ECO:0000256" key="1">
    <source>
        <dbReference type="ARBA" id="ARBA00023015"/>
    </source>
</evidence>
<dbReference type="Pfam" id="PF12833">
    <property type="entry name" value="HTH_18"/>
    <property type="match status" value="1"/>
</dbReference>
<dbReference type="PRINTS" id="PR00032">
    <property type="entry name" value="HTHARAC"/>
</dbReference>
<name>A0A428N3T4_9BACI</name>
<dbReference type="PROSITE" id="PS01124">
    <property type="entry name" value="HTH_ARAC_FAMILY_2"/>
    <property type="match status" value="1"/>
</dbReference>
<keyword evidence="6" id="KW-1185">Reference proteome</keyword>
<dbReference type="PANTHER" id="PTHR43280">
    <property type="entry name" value="ARAC-FAMILY TRANSCRIPTIONAL REGULATOR"/>
    <property type="match status" value="1"/>
</dbReference>
<evidence type="ECO:0000259" key="4">
    <source>
        <dbReference type="PROSITE" id="PS01124"/>
    </source>
</evidence>
<dbReference type="Gene3D" id="1.10.10.60">
    <property type="entry name" value="Homeodomain-like"/>
    <property type="match status" value="1"/>
</dbReference>
<evidence type="ECO:0000256" key="3">
    <source>
        <dbReference type="ARBA" id="ARBA00023163"/>
    </source>
</evidence>
<organism evidence="5 6">
    <name type="scientific">Salibacterium salarium</name>
    <dbReference type="NCBI Taxonomy" id="284579"/>
    <lineage>
        <taxon>Bacteria</taxon>
        <taxon>Bacillati</taxon>
        <taxon>Bacillota</taxon>
        <taxon>Bacilli</taxon>
        <taxon>Bacillales</taxon>
        <taxon>Bacillaceae</taxon>
    </lineage>
</organism>
<dbReference type="GO" id="GO:0043565">
    <property type="term" value="F:sequence-specific DNA binding"/>
    <property type="evidence" value="ECO:0007669"/>
    <property type="project" value="InterPro"/>
</dbReference>
<keyword evidence="1" id="KW-0805">Transcription regulation</keyword>
<gene>
    <name evidence="5" type="ORF">D7Z54_12500</name>
</gene>
<dbReference type="Pfam" id="PF02311">
    <property type="entry name" value="AraC_binding"/>
    <property type="match status" value="1"/>
</dbReference>
<dbReference type="InterPro" id="IPR014710">
    <property type="entry name" value="RmlC-like_jellyroll"/>
</dbReference>
<dbReference type="PROSITE" id="PS00041">
    <property type="entry name" value="HTH_ARAC_FAMILY_1"/>
    <property type="match status" value="1"/>
</dbReference>
<dbReference type="SMART" id="SM00342">
    <property type="entry name" value="HTH_ARAC"/>
    <property type="match status" value="1"/>
</dbReference>
<dbReference type="PANTHER" id="PTHR43280:SF2">
    <property type="entry name" value="HTH-TYPE TRANSCRIPTIONAL REGULATOR EXSA"/>
    <property type="match status" value="1"/>
</dbReference>
<reference evidence="5 6" key="1">
    <citation type="submission" date="2018-10" db="EMBL/GenBank/DDBJ databases">
        <title>Draft genome sequence of Bacillus salarius IM0101, isolated from a hypersaline soil in Inner Mongolia, China.</title>
        <authorList>
            <person name="Yamprayoonswat W."/>
            <person name="Boonvisut S."/>
            <person name="Jumpathong W."/>
            <person name="Sittihan S."/>
            <person name="Ruangsuj P."/>
            <person name="Wanthongcharoen S."/>
            <person name="Thongpramul N."/>
            <person name="Pimmason S."/>
            <person name="Yu B."/>
            <person name="Yasawong M."/>
        </authorList>
    </citation>
    <scope>NUCLEOTIDE SEQUENCE [LARGE SCALE GENOMIC DNA]</scope>
    <source>
        <strain evidence="5 6">IM0101</strain>
    </source>
</reference>
<dbReference type="SUPFAM" id="SSF46689">
    <property type="entry name" value="Homeodomain-like"/>
    <property type="match status" value="2"/>
</dbReference>
<dbReference type="InterPro" id="IPR018062">
    <property type="entry name" value="HTH_AraC-typ_CS"/>
</dbReference>
<dbReference type="Proteomes" id="UP000275076">
    <property type="component" value="Unassembled WGS sequence"/>
</dbReference>
<dbReference type="Gene3D" id="2.60.120.10">
    <property type="entry name" value="Jelly Rolls"/>
    <property type="match status" value="1"/>
</dbReference>
<feature type="domain" description="HTH araC/xylS-type" evidence="4">
    <location>
        <begin position="196"/>
        <end position="294"/>
    </location>
</feature>